<gene>
    <name evidence="3" type="ORF">METZ01_LOCUS309325</name>
</gene>
<feature type="region of interest" description="Disordered" evidence="1">
    <location>
        <begin position="59"/>
        <end position="79"/>
    </location>
</feature>
<keyword evidence="2" id="KW-1133">Transmembrane helix</keyword>
<keyword evidence="2" id="KW-0472">Membrane</keyword>
<keyword evidence="2" id="KW-0812">Transmembrane</keyword>
<name>A0A382NAA9_9ZZZZ</name>
<dbReference type="EMBL" id="UINC01098162">
    <property type="protein sequence ID" value="SVC56471.1"/>
    <property type="molecule type" value="Genomic_DNA"/>
</dbReference>
<evidence type="ECO:0000256" key="1">
    <source>
        <dbReference type="SAM" id="MobiDB-lite"/>
    </source>
</evidence>
<evidence type="ECO:0000313" key="3">
    <source>
        <dbReference type="EMBL" id="SVC56471.1"/>
    </source>
</evidence>
<protein>
    <submittedName>
        <fullName evidence="3">Uncharacterized protein</fullName>
    </submittedName>
</protein>
<proteinExistence type="predicted"/>
<feature type="transmembrane region" description="Helical" evidence="2">
    <location>
        <begin position="17"/>
        <end position="36"/>
    </location>
</feature>
<feature type="non-terminal residue" evidence="3">
    <location>
        <position position="1"/>
    </location>
</feature>
<sequence>SNYDNAENGRLIKCHKLYVLIFSLSVFCLFVSIEFYKTKNPFQKRSLIEKWVYSRGAEGRARTGTGFPPLPPQDIFRSS</sequence>
<organism evidence="3">
    <name type="scientific">marine metagenome</name>
    <dbReference type="NCBI Taxonomy" id="408172"/>
    <lineage>
        <taxon>unclassified sequences</taxon>
        <taxon>metagenomes</taxon>
        <taxon>ecological metagenomes</taxon>
    </lineage>
</organism>
<evidence type="ECO:0000256" key="2">
    <source>
        <dbReference type="SAM" id="Phobius"/>
    </source>
</evidence>
<dbReference type="AlphaFoldDB" id="A0A382NAA9"/>
<accession>A0A382NAA9</accession>
<reference evidence="3" key="1">
    <citation type="submission" date="2018-05" db="EMBL/GenBank/DDBJ databases">
        <authorList>
            <person name="Lanie J.A."/>
            <person name="Ng W.-L."/>
            <person name="Kazmierczak K.M."/>
            <person name="Andrzejewski T.M."/>
            <person name="Davidsen T.M."/>
            <person name="Wayne K.J."/>
            <person name="Tettelin H."/>
            <person name="Glass J.I."/>
            <person name="Rusch D."/>
            <person name="Podicherti R."/>
            <person name="Tsui H.-C.T."/>
            <person name="Winkler M.E."/>
        </authorList>
    </citation>
    <scope>NUCLEOTIDE SEQUENCE</scope>
</reference>